<dbReference type="InterPro" id="IPR015897">
    <property type="entry name" value="CHK_kinase-like"/>
</dbReference>
<dbReference type="SUPFAM" id="SSF56112">
    <property type="entry name" value="Protein kinase-like (PK-like)"/>
    <property type="match status" value="1"/>
</dbReference>
<evidence type="ECO:0000259" key="1">
    <source>
        <dbReference type="SMART" id="SM00587"/>
    </source>
</evidence>
<dbReference type="Gene3D" id="3.90.1200.10">
    <property type="match status" value="1"/>
</dbReference>
<name>A0A6P3XYH1_DINQU</name>
<keyword evidence="2" id="KW-1185">Reference proteome</keyword>
<dbReference type="PANTHER" id="PTHR11012">
    <property type="entry name" value="PROTEIN KINASE-LIKE DOMAIN-CONTAINING"/>
    <property type="match status" value="1"/>
</dbReference>
<reference evidence="3" key="1">
    <citation type="submission" date="2025-08" db="UniProtKB">
        <authorList>
            <consortium name="RefSeq"/>
        </authorList>
    </citation>
    <scope>IDENTIFICATION</scope>
</reference>
<dbReference type="Proteomes" id="UP000515204">
    <property type="component" value="Unplaced"/>
</dbReference>
<dbReference type="SMART" id="SM00587">
    <property type="entry name" value="CHK"/>
    <property type="match status" value="1"/>
</dbReference>
<dbReference type="RefSeq" id="XP_014483034.1">
    <property type="nucleotide sequence ID" value="XM_014627548.1"/>
</dbReference>
<protein>
    <submittedName>
        <fullName evidence="3">Uncharacterized protein LOC106748726</fullName>
    </submittedName>
</protein>
<feature type="domain" description="CHK kinase-like" evidence="1">
    <location>
        <begin position="146"/>
        <end position="343"/>
    </location>
</feature>
<proteinExistence type="predicted"/>
<gene>
    <name evidence="3" type="primary">LOC106748726</name>
</gene>
<evidence type="ECO:0000313" key="3">
    <source>
        <dbReference type="RefSeq" id="XP_014483034.1"/>
    </source>
</evidence>
<organism evidence="2 3">
    <name type="scientific">Dinoponera quadriceps</name>
    <name type="common">South American ant</name>
    <dbReference type="NCBI Taxonomy" id="609295"/>
    <lineage>
        <taxon>Eukaryota</taxon>
        <taxon>Metazoa</taxon>
        <taxon>Ecdysozoa</taxon>
        <taxon>Arthropoda</taxon>
        <taxon>Hexapoda</taxon>
        <taxon>Insecta</taxon>
        <taxon>Pterygota</taxon>
        <taxon>Neoptera</taxon>
        <taxon>Endopterygota</taxon>
        <taxon>Hymenoptera</taxon>
        <taxon>Apocrita</taxon>
        <taxon>Aculeata</taxon>
        <taxon>Formicoidea</taxon>
        <taxon>Formicidae</taxon>
        <taxon>Ponerinae</taxon>
        <taxon>Ponerini</taxon>
        <taxon>Dinoponera</taxon>
    </lineage>
</organism>
<dbReference type="InterPro" id="IPR011009">
    <property type="entry name" value="Kinase-like_dom_sf"/>
</dbReference>
<dbReference type="KEGG" id="dqu:106748726"/>
<dbReference type="InterPro" id="IPR004119">
    <property type="entry name" value="EcKL"/>
</dbReference>
<dbReference type="OrthoDB" id="5396515at2759"/>
<dbReference type="Pfam" id="PF02958">
    <property type="entry name" value="EcKL"/>
    <property type="match status" value="1"/>
</dbReference>
<evidence type="ECO:0000313" key="2">
    <source>
        <dbReference type="Proteomes" id="UP000515204"/>
    </source>
</evidence>
<sequence length="444" mass="50200">MSEGKGKRVDLNAVSDKFTEEVLAGILAEVCKSEGEVRLIDWSFDEGFAKGDYFTSSINKGSVSGVVGGKLGQRRRVQANFVVKAMPKNPRRRKTMRSADFFRNEIVFYTEVASRFKKFLADKGQSHLLSIPRYLASFTDGENDFLVLEDASRLGFGPASRRSCLDLTECTVILKTMAKFHAISFAHKDQREEEFAEIVSHLREIFFGKDYWDGFKNYHKNLLDVARHALNSEYPGSEAERCFNSYRFGALYDKCAELCGRKNAPTSVVCEGDCWPPNFLVRDVGGAGLKEALMLDFQISRCASPVTDLSFLIYSCTDKTFRDQHFDDMLKIYHSELSDGVKSLGSDPERVYPWNLFLKEVKEQFFFGLFASLEIIPLSLLEVSPSIDLDDKFLDDEDVDLSEAVKFFNIETASGRRRLADMIVHAVDCGFLPYADNFQASSKT</sequence>
<dbReference type="PANTHER" id="PTHR11012:SF57">
    <property type="entry name" value="LD10016P"/>
    <property type="match status" value="1"/>
</dbReference>
<dbReference type="AlphaFoldDB" id="A0A6P3XYH1"/>
<dbReference type="GeneID" id="106748726"/>
<accession>A0A6P3XYH1</accession>